<dbReference type="EMBL" id="RZNJ01000002">
    <property type="protein sequence ID" value="RUT32920.1"/>
    <property type="molecule type" value="Genomic_DNA"/>
</dbReference>
<accession>A0A433XFT5</accession>
<name>A0A433XFT5_9HYPH</name>
<evidence type="ECO:0000313" key="3">
    <source>
        <dbReference type="Proteomes" id="UP000281547"/>
    </source>
</evidence>
<dbReference type="SMART" id="SM00869">
    <property type="entry name" value="Autotransporter"/>
    <property type="match status" value="1"/>
</dbReference>
<reference evidence="2 3" key="1">
    <citation type="journal article" date="2016" name="Int. J. Syst. Evol. Microbiol.">
        <title>Arsenicitalea aurantiaca gen. nov., sp. nov., a new member of the family Hyphomicrobiaceae, isolated from high-arsenic sediment.</title>
        <authorList>
            <person name="Mu Y."/>
            <person name="Zhou L."/>
            <person name="Zeng X.C."/>
            <person name="Liu L."/>
            <person name="Pan Y."/>
            <person name="Chen X."/>
            <person name="Wang J."/>
            <person name="Li S."/>
            <person name="Li W.J."/>
            <person name="Wang Y."/>
        </authorList>
    </citation>
    <scope>NUCLEOTIDE SEQUENCE [LARGE SCALE GENOMIC DNA]</scope>
    <source>
        <strain evidence="2 3">42-50</strain>
    </source>
</reference>
<dbReference type="Proteomes" id="UP000281547">
    <property type="component" value="Unassembled WGS sequence"/>
</dbReference>
<gene>
    <name evidence="2" type="ORF">EMQ25_07245</name>
</gene>
<dbReference type="InterPro" id="IPR005546">
    <property type="entry name" value="Autotransporte_beta"/>
</dbReference>
<keyword evidence="3" id="KW-1185">Reference proteome</keyword>
<protein>
    <submittedName>
        <fullName evidence="2">Autotransporter domain-containing protein</fullName>
    </submittedName>
</protein>
<dbReference type="PROSITE" id="PS51208">
    <property type="entry name" value="AUTOTRANSPORTER"/>
    <property type="match status" value="1"/>
</dbReference>
<feature type="domain" description="Autotransporter" evidence="1">
    <location>
        <begin position="685"/>
        <end position="952"/>
    </location>
</feature>
<dbReference type="Gene3D" id="2.40.128.130">
    <property type="entry name" value="Autotransporter beta-domain"/>
    <property type="match status" value="1"/>
</dbReference>
<comment type="caution">
    <text evidence="2">The sequence shown here is derived from an EMBL/GenBank/DDBJ whole genome shotgun (WGS) entry which is preliminary data.</text>
</comment>
<dbReference type="AlphaFoldDB" id="A0A433XFT5"/>
<dbReference type="Pfam" id="PF03797">
    <property type="entry name" value="Autotransporter"/>
    <property type="match status" value="1"/>
</dbReference>
<sequence length="952" mass="97451">MFRRQIDARRLFLRHVMARRCADDGATMTTISRIRSIRAATLMSLVLGPTVTGSAQAQVVDAGPTITTGVEVTLPSFLNNGSISNTAIGNAAVYGDGSGTLVDFTNNGLIRSLINAPAVSLRVDSDQNAVENTFLNSSTGVIRSIGVGIDLQGEIGTFVNEGTVASTFRAIEHSGFIGRFVNSGHLSSAERDAIQLGRIGQFRNEADGEIIGRDDAVIIFSAGIIENAGRVSGGNNGLEIGSVDVFRNLAGGWIDGRDQEAVLIEDDVSRFENAGLLQSLSSSAVRVLYDVQTFTNSGVIRSLNVIDDADDAQPEAYAVSARQLGAFSNSGTIEGQSFGVGADVIDSFLNTGTIAAFDRAVRSRLGMDRFENRGLIETTDGRAVFVTGHILDGNNSGTIRTRGDFALFSGSDADSDTAGFVNSGLIEANGIGALFFGRTGTISNSGQIIGAQSAGLATFGARAVINTGLISTDGLLERSGGLTILGTVDRVDNSGTIQSLGRSGGAGLLVANGQTFRLDNSGRIIGPTGILIDTENPFDGATIHNSGLISGLDGVAIAFGPDGTDRLILADGSRILGNVLFGGGEDALDVSAYGGNALLRVEGLETLSGGDRVVFRNAVAGTDFEDINVVALDGFTLAGRETSAMVLQFATSVADQIMAGARSAPPGYALSYAPATDPILAVTGQQLTGPRIWGSAITGGRWAEHGTDSAYHAGLAAGAISQLDARTEIGVAAAYLSGDARSGEDRLQTDAVMAAVHGRYDLGGVAFDAALVAGYGSHQGERSVAAFDGADIASAAFDGYILAPSLGAMVPVLDTGSMTVNLRGEARYVASTISGFAETGSAAAVAVGEQASALGDARLGIEARLVQGDLVMTGRVGAYAQTSLGASTIAISHLGDVETRTLPQGSETGTYAGLGASADLGGDVRVNGAIDVSSALAGLVSASGRIGLEGRF</sequence>
<proteinExistence type="predicted"/>
<dbReference type="InterPro" id="IPR036709">
    <property type="entry name" value="Autotransporte_beta_dom_sf"/>
</dbReference>
<evidence type="ECO:0000313" key="2">
    <source>
        <dbReference type="EMBL" id="RUT32920.1"/>
    </source>
</evidence>
<evidence type="ECO:0000259" key="1">
    <source>
        <dbReference type="PROSITE" id="PS51208"/>
    </source>
</evidence>
<dbReference type="SUPFAM" id="SSF103515">
    <property type="entry name" value="Autotransporter"/>
    <property type="match status" value="1"/>
</dbReference>
<organism evidence="2 3">
    <name type="scientific">Arsenicitalea aurantiaca</name>
    <dbReference type="NCBI Taxonomy" id="1783274"/>
    <lineage>
        <taxon>Bacteria</taxon>
        <taxon>Pseudomonadati</taxon>
        <taxon>Pseudomonadota</taxon>
        <taxon>Alphaproteobacteria</taxon>
        <taxon>Hyphomicrobiales</taxon>
        <taxon>Devosiaceae</taxon>
        <taxon>Arsenicitalea</taxon>
    </lineage>
</organism>